<name>A0A200PZ00_MACCD</name>
<dbReference type="STRING" id="56857.A0A200PZ00"/>
<dbReference type="OMA" id="NFVKRPR"/>
<gene>
    <name evidence="5" type="ORF">BVC80_1477g15</name>
</gene>
<comment type="caution">
    <text evidence="5">The sequence shown here is derived from an EMBL/GenBank/DDBJ whole genome shotgun (WGS) entry which is preliminary data.</text>
</comment>
<dbReference type="Proteomes" id="UP000195402">
    <property type="component" value="Unassembled WGS sequence"/>
</dbReference>
<keyword evidence="6" id="KW-1185">Reference proteome</keyword>
<dbReference type="FunCoup" id="A0A200PZ00">
    <property type="interactions" value="2915"/>
</dbReference>
<dbReference type="GO" id="GO:0007030">
    <property type="term" value="P:Golgi organization"/>
    <property type="evidence" value="ECO:0007669"/>
    <property type="project" value="TreeGrafter"/>
</dbReference>
<keyword evidence="3" id="KW-0519">Myristate</keyword>
<evidence type="ECO:0000256" key="3">
    <source>
        <dbReference type="ARBA" id="ARBA00022707"/>
    </source>
</evidence>
<keyword evidence="4" id="KW-0449">Lipoprotein</keyword>
<evidence type="ECO:0000313" key="5">
    <source>
        <dbReference type="EMBL" id="OVA03463.1"/>
    </source>
</evidence>
<sequence>MGAVPSTPRYNARPQDTAEYLIGTFVGDKSFPLSSDFWQKLLEIPLSLQWPHHRVLQACEAFEKNNYHTRHLAKILIHLGCCLQESMTTSAGPAATIHMKALNAAYLSSIFMKYLIENAKSDYLDELYLSLGEDEAAPEYLLRDQKIESFVIGSVLSFIGTSDVSSHTFHLHNEVLNFMLVAMSTQLRSGPSPGPKDVHPFIDAAMVQQENSLVGLVVRRLLLNYITRPRVPLNGASYSVFSEEGQPGVLQKVGSAAANFVLLPFNYFASSSVQGSRNPLADNSLHVLLVLTHYRKCVLVDESITNKTEDTVNSDTVLKENSYFIDNPYCKALENARDIEFDRVDIEGNAHSGPLVRLPFASLFDTLGLCLGDESSVLLLYSLVHGNSDFLEYVLVRTDMETLLMPILETLYNASRRTSNQIYMLLIILLILSQDSSFNASIHKLVLPNVPWYQERLLHHTSLGSLMVIILIRTVKYNLSKLRDVYLHTNCLATLANMAPHVHRLSAYASQRLVSLFDMLSRKYTKLAELKNDQKIKVNSTEGGSIAEDMTTELHIYTDFLRIVLEILNAILTYALPRNPEVVYAIMHRQEVFQPFKNHPRFNELVENIYTVLDFFNSRMDAQRMEGEWSVEKVLQVIIINCRSWRGEGMKMFTQLRFTYEQENHPEEFFIPYVWQLVLSCSQEDQHQTDKQ</sequence>
<organism evidence="5 6">
    <name type="scientific">Macleaya cordata</name>
    <name type="common">Five-seeded plume-poppy</name>
    <name type="synonym">Bocconia cordata</name>
    <dbReference type="NCBI Taxonomy" id="56857"/>
    <lineage>
        <taxon>Eukaryota</taxon>
        <taxon>Viridiplantae</taxon>
        <taxon>Streptophyta</taxon>
        <taxon>Embryophyta</taxon>
        <taxon>Tracheophyta</taxon>
        <taxon>Spermatophyta</taxon>
        <taxon>Magnoliopsida</taxon>
        <taxon>Ranunculales</taxon>
        <taxon>Papaveraceae</taxon>
        <taxon>Papaveroideae</taxon>
        <taxon>Macleaya</taxon>
    </lineage>
</organism>
<dbReference type="InterPro" id="IPR019142">
    <property type="entry name" value="Dymeclin"/>
</dbReference>
<proteinExistence type="inferred from homology"/>
<accession>A0A200PZ00</accession>
<evidence type="ECO:0000256" key="4">
    <source>
        <dbReference type="ARBA" id="ARBA00023288"/>
    </source>
</evidence>
<reference evidence="5 6" key="1">
    <citation type="journal article" date="2017" name="Mol. Plant">
        <title>The Genome of Medicinal Plant Macleaya cordata Provides New Insights into Benzylisoquinoline Alkaloids Metabolism.</title>
        <authorList>
            <person name="Liu X."/>
            <person name="Liu Y."/>
            <person name="Huang P."/>
            <person name="Ma Y."/>
            <person name="Qing Z."/>
            <person name="Tang Q."/>
            <person name="Cao H."/>
            <person name="Cheng P."/>
            <person name="Zheng Y."/>
            <person name="Yuan Z."/>
            <person name="Zhou Y."/>
            <person name="Liu J."/>
            <person name="Tang Z."/>
            <person name="Zhuo Y."/>
            <person name="Zhang Y."/>
            <person name="Yu L."/>
            <person name="Huang J."/>
            <person name="Yang P."/>
            <person name="Peng Q."/>
            <person name="Zhang J."/>
            <person name="Jiang W."/>
            <person name="Zhang Z."/>
            <person name="Lin K."/>
            <person name="Ro D.K."/>
            <person name="Chen X."/>
            <person name="Xiong X."/>
            <person name="Shang Y."/>
            <person name="Huang S."/>
            <person name="Zeng J."/>
        </authorList>
    </citation>
    <scope>NUCLEOTIDE SEQUENCE [LARGE SCALE GENOMIC DNA]</scope>
    <source>
        <strain evidence="6">cv. BLH2017</strain>
        <tissue evidence="5">Root</tissue>
    </source>
</reference>
<dbReference type="InParanoid" id="A0A200PZ00"/>
<dbReference type="OrthoDB" id="10253409at2759"/>
<protein>
    <recommendedName>
        <fullName evidence="2">Dymeclin</fullName>
    </recommendedName>
</protein>
<evidence type="ECO:0000256" key="2">
    <source>
        <dbReference type="ARBA" id="ARBA00015736"/>
    </source>
</evidence>
<dbReference type="GO" id="GO:0005794">
    <property type="term" value="C:Golgi apparatus"/>
    <property type="evidence" value="ECO:0007669"/>
    <property type="project" value="TreeGrafter"/>
</dbReference>
<dbReference type="EMBL" id="MVGT01003685">
    <property type="protein sequence ID" value="OVA03463.1"/>
    <property type="molecule type" value="Genomic_DNA"/>
</dbReference>
<comment type="similarity">
    <text evidence="1">Belongs to the dymeclin family.</text>
</comment>
<evidence type="ECO:0000313" key="6">
    <source>
        <dbReference type="Proteomes" id="UP000195402"/>
    </source>
</evidence>
<evidence type="ECO:0000256" key="1">
    <source>
        <dbReference type="ARBA" id="ARBA00010603"/>
    </source>
</evidence>
<dbReference type="PANTHER" id="PTHR12895">
    <property type="entry name" value="DYMECLIN"/>
    <property type="match status" value="1"/>
</dbReference>
<dbReference type="AlphaFoldDB" id="A0A200PZ00"/>
<dbReference type="Pfam" id="PF09742">
    <property type="entry name" value="Dymeclin"/>
    <property type="match status" value="1"/>
</dbReference>
<dbReference type="PANTHER" id="PTHR12895:SF9">
    <property type="entry name" value="DYMECLIN"/>
    <property type="match status" value="1"/>
</dbReference>